<protein>
    <recommendedName>
        <fullName evidence="4">PD-(D/E)XK endonuclease-like domain-containing protein</fullName>
    </recommendedName>
</protein>
<keyword evidence="2" id="KW-0547">Nucleotide-binding</keyword>
<proteinExistence type="predicted"/>
<dbReference type="Gene3D" id="3.90.320.10">
    <property type="match status" value="1"/>
</dbReference>
<evidence type="ECO:0000256" key="3">
    <source>
        <dbReference type="ARBA" id="ARBA00023204"/>
    </source>
</evidence>
<evidence type="ECO:0000313" key="6">
    <source>
        <dbReference type="Proteomes" id="UP000221961"/>
    </source>
</evidence>
<dbReference type="GO" id="GO:0006281">
    <property type="term" value="P:DNA repair"/>
    <property type="evidence" value="ECO:0007669"/>
    <property type="project" value="UniProtKB-KW"/>
</dbReference>
<dbReference type="Pfam" id="PF12705">
    <property type="entry name" value="PDDEXK_1"/>
    <property type="match status" value="1"/>
</dbReference>
<evidence type="ECO:0000259" key="4">
    <source>
        <dbReference type="Pfam" id="PF12705"/>
    </source>
</evidence>
<sequence>MIGEPDLIRIGALSGESDEFGCPSQKSVKVRPKIRPLIRPKRSNEILETFGMGPFMTAINQVEFSGLAPEKAKKTLGSAENHLHPGLIQFTQHAIDRYAWPTADDGATRLRPVSKLWAVQNVTALTWEMYAWGRRYESPDKTYREFRFLRFSAAGERERDCVQIAIAAYTSAFGVETLWPDPWYEPMQLTHGYPEVQRIRIAEYGLADCTMTTLFDGTTTEAEEYFRVYGRHQILDIASGTEKRPGSVCTACKQLAGCDTLRRVPGLLGLTAQRAPLRKVSISDLRYYEQCPAQAHLRSLSLPKAYEYSGEAELGQAVHHWLERAHDGGRCTSVTPPADAAEWSSGKWTVHGDQAGIGRQMIAHHPSVCALECVPTISEVQLEPRLTFHDTAAQAIVIAKPDMLYLDEGAWIWREIKTTQKSRWFHNDILKEFPQLALGVIILAEGALGGEVTDSRVELEVLRPNGSEIWLIDPTDPERVATARAVMRRMSESWRGDDVFEARPSRTCRWCPVSRWCPSFPGDQLDPDAHEGTMDG</sequence>
<reference evidence="5 6" key="1">
    <citation type="submission" date="2017-10" db="EMBL/GenBank/DDBJ databases">
        <title>Comparative genomics between pathogenic Norcardia.</title>
        <authorList>
            <person name="Zeng L."/>
        </authorList>
    </citation>
    <scope>NUCLEOTIDE SEQUENCE [LARGE SCALE GENOMIC DNA]</scope>
    <source>
        <strain evidence="5 6">NC_YFY_NT001</strain>
    </source>
</reference>
<evidence type="ECO:0000313" key="5">
    <source>
        <dbReference type="EMBL" id="ATL67373.1"/>
    </source>
</evidence>
<keyword evidence="2" id="KW-0378">Hydrolase</keyword>
<feature type="domain" description="PD-(D/E)XK endonuclease-like" evidence="4">
    <location>
        <begin position="280"/>
        <end position="518"/>
    </location>
</feature>
<evidence type="ECO:0000256" key="2">
    <source>
        <dbReference type="ARBA" id="ARBA00022806"/>
    </source>
</evidence>
<evidence type="ECO:0000256" key="1">
    <source>
        <dbReference type="ARBA" id="ARBA00022763"/>
    </source>
</evidence>
<dbReference type="RefSeq" id="WP_098694516.1">
    <property type="nucleotide sequence ID" value="NZ_CP023778.1"/>
</dbReference>
<dbReference type="AlphaFoldDB" id="A0A291RIF0"/>
<dbReference type="InterPro" id="IPR038726">
    <property type="entry name" value="PDDEXK_AddAB-type"/>
</dbReference>
<dbReference type="Proteomes" id="UP000221961">
    <property type="component" value="Chromosome"/>
</dbReference>
<name>A0A291RIF0_9NOCA</name>
<dbReference type="InterPro" id="IPR011604">
    <property type="entry name" value="PDDEXK-like_dom_sf"/>
</dbReference>
<dbReference type="KEGG" id="ntp:CRH09_15375"/>
<organism evidence="5 6">
    <name type="scientific">Nocardia terpenica</name>
    <dbReference type="NCBI Taxonomy" id="455432"/>
    <lineage>
        <taxon>Bacteria</taxon>
        <taxon>Bacillati</taxon>
        <taxon>Actinomycetota</taxon>
        <taxon>Actinomycetes</taxon>
        <taxon>Mycobacteriales</taxon>
        <taxon>Nocardiaceae</taxon>
        <taxon>Nocardia</taxon>
    </lineage>
</organism>
<accession>A0A291RIF0</accession>
<gene>
    <name evidence="5" type="ORF">CRH09_15375</name>
</gene>
<keyword evidence="2" id="KW-0347">Helicase</keyword>
<keyword evidence="2" id="KW-0067">ATP-binding</keyword>
<dbReference type="EMBL" id="CP023778">
    <property type="protein sequence ID" value="ATL67373.1"/>
    <property type="molecule type" value="Genomic_DNA"/>
</dbReference>
<dbReference type="GO" id="GO:0004386">
    <property type="term" value="F:helicase activity"/>
    <property type="evidence" value="ECO:0007669"/>
    <property type="project" value="UniProtKB-KW"/>
</dbReference>
<keyword evidence="1" id="KW-0227">DNA damage</keyword>
<dbReference type="GeneID" id="88358767"/>
<keyword evidence="3" id="KW-0234">DNA repair</keyword>